<dbReference type="Proteomes" id="UP000518266">
    <property type="component" value="Unassembled WGS sequence"/>
</dbReference>
<keyword evidence="2" id="KW-1185">Reference proteome</keyword>
<sequence>MDSSENEKQIFWRWTHNEAKTADATKDTCFFLSLSSQRTSYIPSSAFTCLLFLSSAGERANKQTNK</sequence>
<evidence type="ECO:0000313" key="1">
    <source>
        <dbReference type="EMBL" id="KAF3839223.1"/>
    </source>
</evidence>
<dbReference type="EMBL" id="JAAKFY010000021">
    <property type="protein sequence ID" value="KAF3839223.1"/>
    <property type="molecule type" value="Genomic_DNA"/>
</dbReference>
<organism evidence="1 2">
    <name type="scientific">Dissostichus mawsoni</name>
    <name type="common">Antarctic cod</name>
    <dbReference type="NCBI Taxonomy" id="36200"/>
    <lineage>
        <taxon>Eukaryota</taxon>
        <taxon>Metazoa</taxon>
        <taxon>Chordata</taxon>
        <taxon>Craniata</taxon>
        <taxon>Vertebrata</taxon>
        <taxon>Euteleostomi</taxon>
        <taxon>Actinopterygii</taxon>
        <taxon>Neopterygii</taxon>
        <taxon>Teleostei</taxon>
        <taxon>Neoteleostei</taxon>
        <taxon>Acanthomorphata</taxon>
        <taxon>Eupercaria</taxon>
        <taxon>Perciformes</taxon>
        <taxon>Notothenioidei</taxon>
        <taxon>Nototheniidae</taxon>
        <taxon>Dissostichus</taxon>
    </lineage>
</organism>
<evidence type="ECO:0000313" key="2">
    <source>
        <dbReference type="Proteomes" id="UP000518266"/>
    </source>
</evidence>
<accession>A0A7J5XQW1</accession>
<comment type="caution">
    <text evidence="1">The sequence shown here is derived from an EMBL/GenBank/DDBJ whole genome shotgun (WGS) entry which is preliminary data.</text>
</comment>
<proteinExistence type="predicted"/>
<reference evidence="1 2" key="1">
    <citation type="submission" date="2020-03" db="EMBL/GenBank/DDBJ databases">
        <title>Dissostichus mawsoni Genome sequencing and assembly.</title>
        <authorList>
            <person name="Park H."/>
        </authorList>
    </citation>
    <scope>NUCLEOTIDE SEQUENCE [LARGE SCALE GENOMIC DNA]</scope>
    <source>
        <strain evidence="1">DM0001</strain>
        <tissue evidence="1">Muscle</tissue>
    </source>
</reference>
<gene>
    <name evidence="1" type="ORF">F7725_017940</name>
</gene>
<feature type="non-terminal residue" evidence="1">
    <location>
        <position position="1"/>
    </location>
</feature>
<name>A0A7J5XQW1_DISMA</name>
<protein>
    <submittedName>
        <fullName evidence="1">Uncharacterized protein</fullName>
    </submittedName>
</protein>
<dbReference type="AlphaFoldDB" id="A0A7J5XQW1"/>